<keyword evidence="5" id="KW-0540">Nuclease</keyword>
<dbReference type="PROSITE" id="PS50878">
    <property type="entry name" value="RT_POL"/>
    <property type="match status" value="2"/>
</dbReference>
<dbReference type="EC" id="3.1.26.4" evidence="2"/>
<organism evidence="12 13">
    <name type="scientific">Hirundo rustica rustica</name>
    <dbReference type="NCBI Taxonomy" id="333673"/>
    <lineage>
        <taxon>Eukaryota</taxon>
        <taxon>Metazoa</taxon>
        <taxon>Chordata</taxon>
        <taxon>Craniata</taxon>
        <taxon>Vertebrata</taxon>
        <taxon>Euteleostomi</taxon>
        <taxon>Archelosauria</taxon>
        <taxon>Archosauria</taxon>
        <taxon>Dinosauria</taxon>
        <taxon>Saurischia</taxon>
        <taxon>Theropoda</taxon>
        <taxon>Coelurosauria</taxon>
        <taxon>Aves</taxon>
        <taxon>Neognathae</taxon>
        <taxon>Neoaves</taxon>
        <taxon>Telluraves</taxon>
        <taxon>Australaves</taxon>
        <taxon>Passeriformes</taxon>
        <taxon>Sylvioidea</taxon>
        <taxon>Hirundinidae</taxon>
        <taxon>Hirundo</taxon>
    </lineage>
</organism>
<dbReference type="GO" id="GO:0003964">
    <property type="term" value="F:RNA-directed DNA polymerase activity"/>
    <property type="evidence" value="ECO:0007669"/>
    <property type="project" value="UniProtKB-KW"/>
</dbReference>
<dbReference type="SUPFAM" id="SSF53098">
    <property type="entry name" value="Ribonuclease H-like"/>
    <property type="match status" value="2"/>
</dbReference>
<gene>
    <name evidence="12" type="ORF">DUI87_01326</name>
</gene>
<evidence type="ECO:0000313" key="12">
    <source>
        <dbReference type="EMBL" id="RMC20476.1"/>
    </source>
</evidence>
<dbReference type="STRING" id="333673.A0A3M0L680"/>
<dbReference type="InterPro" id="IPR012337">
    <property type="entry name" value="RNaseH-like_sf"/>
</dbReference>
<evidence type="ECO:0000259" key="11">
    <source>
        <dbReference type="PROSITE" id="PS50879"/>
    </source>
</evidence>
<feature type="domain" description="Reverse transcriptase" evidence="10">
    <location>
        <begin position="6"/>
        <end position="295"/>
    </location>
</feature>
<keyword evidence="4" id="KW-0548">Nucleotidyltransferase</keyword>
<keyword evidence="3" id="KW-0808">Transferase</keyword>
<dbReference type="Gene3D" id="3.10.10.10">
    <property type="entry name" value="HIV Type 1 Reverse Transcriptase, subunit A, domain 1"/>
    <property type="match status" value="3"/>
</dbReference>
<evidence type="ECO:0000256" key="2">
    <source>
        <dbReference type="ARBA" id="ARBA00012180"/>
    </source>
</evidence>
<dbReference type="PROSITE" id="PS50879">
    <property type="entry name" value="RNASE_H_1"/>
    <property type="match status" value="2"/>
</dbReference>
<dbReference type="Proteomes" id="UP000269221">
    <property type="component" value="Unassembled WGS sequence"/>
</dbReference>
<evidence type="ECO:0000256" key="4">
    <source>
        <dbReference type="ARBA" id="ARBA00022695"/>
    </source>
</evidence>
<feature type="domain" description="RNase H type-1" evidence="11">
    <location>
        <begin position="214"/>
        <end position="396"/>
    </location>
</feature>
<sequence>MIRKLESQRVARKTHSLFNSPIWPVRKCEREWRLTVDYLTLDKVTPPLSTAVPDMLKLQYELESKAAKRSQAHNASGHQGRDATQKWTGDPGVDLTMDNISQVIHNCETCAVTKQAKWVKTLCQETALSGHGASGVRDPSGQPPGIFWEEGSCGPADYPGKDQNLLELRTKDLKDAFFCLPLHEASQKIFAFEWENPKTVRKNQLTWCVLPQGYKNSPTIFGEQLAKDLESWEPPPGEGQLLQYVDDLLIATRIQETCVDWTVSLLNFLGLQGYRVSQKKAQMVRQTVIYLGYEKAEIITLTRALELPKGKEINIYTDSRYAFGVVHAHGAIWKERGLLNSQGKNIKHAQEILRLLDAVQLPEKVAIMHIKAHQKVSSELEEGNMLADREAKDAAKGEVPDETVEAALIPDGKILIEEIATVERPTHKLKWLDNKPRWVAQWPLSKEKLKALEELVEEQVAQGHLEETTSPWNFPVFVIKKPGKDRWRLLHDLREINKIIEDMGPLQPGMPSPTMLPRDWQLAVLDIKDCFFQIPLHPEDAPRFAFSVPTINREAPMKRYHWKVLPQGLKSSPFICQQYVASLLSPVRAKRKDAIILHYMDDLLVCAPNDSILQHTLDLVVKVLTSAGFQLQEDKVQRMPPWKYLGLQIAAKTIVPQKLEIECNPKTLADLHSLCGSLNWVRPWLGLTNEDLDPLFNLLKGERELVSPRVLTPEAKTAIEKVQKALSERQAHRCEPNIPFQFIVLGKLPHLHGLIFQWIEGQRDSLLIIEWVFLSHQRSKTITEPQELIAQLIRKARVRLCELAGCDFTCIHLPVKLSKEGRNSPKRLTKEMFEHLLQSNASLQLSLDSYRGQISVHAPSHKLLNEEFHLIPREKRSRRPLKALTVFTDASGASHKSVMTWRNPQTQRWEADVEFVEGSPQVAELAAVVRAFEKFSEPINLVTDSAYVAGVVSRAEPAVLKEIDNEHLFRLLSKLIYLISHREHPFYVMHVRSHTDLPGKAESPTIPSECARPDPSVPANTEPGSSHCGHLSQLPGPSDAIDGESLPHTQPCDEPHTSCHLVVAEQSGNCMDHPSAMSKCLGDPGTDTSAGKHMFVHCINRESYVHLSGIMDTMEKIVIVVDIVIVTGVNAIPRRYNITGIYWCQGKAYDPHSRKALNEVLKTKIEGCAIKGYDLDFNITQVCTEYHEDKARTTPIMPKKAVLTQRPVIPEVEEKPIVPIVTRIGPYAIKKMGIQRLLVNPEWSLKQVEMGVQVNASDIRPECAPFLRHSFMDWTIWLQKRMPSNFRSKRDFTGLLGTGLGRLNVGEDEARKPYKYDCLDSENMKPISEIELKASFDV</sequence>
<dbReference type="Pfam" id="PF00078">
    <property type="entry name" value="RVT_1"/>
    <property type="match status" value="2"/>
</dbReference>
<dbReference type="InterPro" id="IPR002156">
    <property type="entry name" value="RNaseH_domain"/>
</dbReference>
<feature type="region of interest" description="Disordered" evidence="9">
    <location>
        <begin position="67"/>
        <end position="90"/>
    </location>
</feature>
<protein>
    <recommendedName>
        <fullName evidence="2">ribonuclease H</fullName>
        <ecNumber evidence="2">3.1.26.4</ecNumber>
    </recommendedName>
</protein>
<dbReference type="Pfam" id="PF00075">
    <property type="entry name" value="RNase_H"/>
    <property type="match status" value="1"/>
</dbReference>
<dbReference type="InterPro" id="IPR036397">
    <property type="entry name" value="RNaseH_sf"/>
</dbReference>
<evidence type="ECO:0000256" key="5">
    <source>
        <dbReference type="ARBA" id="ARBA00022722"/>
    </source>
</evidence>
<dbReference type="InterPro" id="IPR043128">
    <property type="entry name" value="Rev_trsase/Diguanyl_cyclase"/>
</dbReference>
<evidence type="ECO:0000256" key="1">
    <source>
        <dbReference type="ARBA" id="ARBA00010879"/>
    </source>
</evidence>
<dbReference type="Gene3D" id="3.30.70.270">
    <property type="match status" value="3"/>
</dbReference>
<keyword evidence="13" id="KW-1185">Reference proteome</keyword>
<dbReference type="EMBL" id="QRBI01000093">
    <property type="protein sequence ID" value="RMC20476.1"/>
    <property type="molecule type" value="Genomic_DNA"/>
</dbReference>
<keyword evidence="8" id="KW-0695">RNA-directed DNA polymerase</keyword>
<feature type="region of interest" description="Disordered" evidence="9">
    <location>
        <begin position="997"/>
        <end position="1049"/>
    </location>
</feature>
<dbReference type="GO" id="GO:0035613">
    <property type="term" value="F:RNA stem-loop binding"/>
    <property type="evidence" value="ECO:0007669"/>
    <property type="project" value="TreeGrafter"/>
</dbReference>
<comment type="similarity">
    <text evidence="1">Belongs to the beta type-B retroviral polymerase family. HERV class-II K(HML-2) pol subfamily.</text>
</comment>
<dbReference type="PANTHER" id="PTHR41694">
    <property type="entry name" value="ENDOGENOUS RETROVIRUS GROUP K MEMBER POL PROTEIN"/>
    <property type="match status" value="1"/>
</dbReference>
<reference evidence="12 13" key="1">
    <citation type="submission" date="2018-07" db="EMBL/GenBank/DDBJ databases">
        <title>A high quality draft genome assembly of the barn swallow (H. rustica rustica).</title>
        <authorList>
            <person name="Formenti G."/>
            <person name="Chiara M."/>
            <person name="Poveda L."/>
            <person name="Francoijs K.-J."/>
            <person name="Bonisoli-Alquati A."/>
            <person name="Canova L."/>
            <person name="Gianfranceschi L."/>
            <person name="Horner D.S."/>
            <person name="Saino N."/>
        </authorList>
    </citation>
    <scope>NUCLEOTIDE SEQUENCE [LARGE SCALE GENOMIC DNA]</scope>
    <source>
        <strain evidence="12">Chelidonia</strain>
        <tissue evidence="12">Blood</tissue>
    </source>
</reference>
<keyword evidence="7" id="KW-0378">Hydrolase</keyword>
<evidence type="ECO:0000313" key="13">
    <source>
        <dbReference type="Proteomes" id="UP000269221"/>
    </source>
</evidence>
<dbReference type="SUPFAM" id="SSF56672">
    <property type="entry name" value="DNA/RNA polymerases"/>
    <property type="match status" value="3"/>
</dbReference>
<dbReference type="InterPro" id="IPR043502">
    <property type="entry name" value="DNA/RNA_pol_sf"/>
</dbReference>
<proteinExistence type="inferred from homology"/>
<dbReference type="GO" id="GO:0004523">
    <property type="term" value="F:RNA-DNA hybrid ribonuclease activity"/>
    <property type="evidence" value="ECO:0007669"/>
    <property type="project" value="UniProtKB-EC"/>
</dbReference>
<evidence type="ECO:0000256" key="9">
    <source>
        <dbReference type="SAM" id="MobiDB-lite"/>
    </source>
</evidence>
<dbReference type="Gene3D" id="3.30.420.10">
    <property type="entry name" value="Ribonuclease H-like superfamily/Ribonuclease H"/>
    <property type="match status" value="2"/>
</dbReference>
<feature type="domain" description="Reverse transcriptase" evidence="10">
    <location>
        <begin position="460"/>
        <end position="649"/>
    </location>
</feature>
<evidence type="ECO:0000256" key="7">
    <source>
        <dbReference type="ARBA" id="ARBA00022801"/>
    </source>
</evidence>
<dbReference type="PANTHER" id="PTHR41694:SF3">
    <property type="entry name" value="RNA-DIRECTED DNA POLYMERASE-RELATED"/>
    <property type="match status" value="1"/>
</dbReference>
<feature type="domain" description="RNase H type-1" evidence="11">
    <location>
        <begin position="880"/>
        <end position="1012"/>
    </location>
</feature>
<evidence type="ECO:0000259" key="10">
    <source>
        <dbReference type="PROSITE" id="PS50878"/>
    </source>
</evidence>
<accession>A0A3M0L680</accession>
<dbReference type="CDD" id="cd09273">
    <property type="entry name" value="RNase_HI_RT_Bel"/>
    <property type="match status" value="1"/>
</dbReference>
<dbReference type="OrthoDB" id="9386368at2759"/>
<keyword evidence="6" id="KW-0255">Endonuclease</keyword>
<evidence type="ECO:0000256" key="3">
    <source>
        <dbReference type="ARBA" id="ARBA00022679"/>
    </source>
</evidence>
<evidence type="ECO:0000256" key="6">
    <source>
        <dbReference type="ARBA" id="ARBA00022759"/>
    </source>
</evidence>
<dbReference type="InterPro" id="IPR000477">
    <property type="entry name" value="RT_dom"/>
</dbReference>
<comment type="caution">
    <text evidence="12">The sequence shown here is derived from an EMBL/GenBank/DDBJ whole genome shotgun (WGS) entry which is preliminary data.</text>
</comment>
<dbReference type="InterPro" id="IPR010661">
    <property type="entry name" value="RVT_thumb"/>
</dbReference>
<dbReference type="Pfam" id="PF06817">
    <property type="entry name" value="RVT_thumb"/>
    <property type="match status" value="1"/>
</dbReference>
<evidence type="ECO:0000256" key="8">
    <source>
        <dbReference type="ARBA" id="ARBA00022918"/>
    </source>
</evidence>
<name>A0A3M0L680_HIRRU</name>